<dbReference type="PROSITE" id="PS50157">
    <property type="entry name" value="ZINC_FINGER_C2H2_2"/>
    <property type="match status" value="4"/>
</dbReference>
<proteinExistence type="predicted"/>
<dbReference type="InterPro" id="IPR036236">
    <property type="entry name" value="Znf_C2H2_sf"/>
</dbReference>
<evidence type="ECO:0000256" key="6">
    <source>
        <dbReference type="ARBA" id="ARBA00023242"/>
    </source>
</evidence>
<dbReference type="Gene3D" id="3.30.160.60">
    <property type="entry name" value="Classic Zinc Finger"/>
    <property type="match status" value="3"/>
</dbReference>
<evidence type="ECO:0000256" key="1">
    <source>
        <dbReference type="ARBA" id="ARBA00004123"/>
    </source>
</evidence>
<evidence type="ECO:0000313" key="10">
    <source>
        <dbReference type="EnsemblMetazoa" id="AALFPA23_014665.P21301"/>
    </source>
</evidence>
<sequence>MDGNYNPNHLSDFSHSAIGDPERFATIDYTMDPSSADNSPLWGATQLKYPSFDPEAQQQQQKPLWTDSNTPYQQVMQPGEYNPYPVPSLEGNYAELRSSPQIVEADSTIAETMYHGYQQELQPGPSETAAFQDPAGGYQPYYLSQLPFFNHNYVLLSEDGSYPSSESGSGGRSPDGGYSSSSNHMFPPSYQPQYPSTEVPFQNVNQEVNSATEAVKVEMTEFKQEPAEAGAVSYQQQPNDQMFQTLNRSRNPQSHLTPGPQVQIFFPQREPNDQVAQYRLQLNAQEGHNNQQNCDNQKPIIHGNILIKPADNADPTEPIQYELVNLQLGEQNGQQHEQQVQYHFMQPTPEQQPLRQPLAQQQARNKQKQSPKKQRKQYTIHDDQQPSTSSAGMKPKVPSPARGVPTAVAANGESSENKPEGGAVRKSARPSVIERSDFKCPKCGSFFARQCGLTQHHEWIHEKRKFPCERCGKKFKTEETLVKHIKKHEMKDKPFKCPECPRQFCHKNDLRRHMYRHENTTPFKCEQCAKCFIRKDHLLAHQQSHDRRDKRNNEKENGSPM</sequence>
<keyword evidence="5" id="KW-0862">Zinc</keyword>
<dbReference type="PANTHER" id="PTHR24394:SF44">
    <property type="entry name" value="ZINC FINGER PROTEIN 271-LIKE"/>
    <property type="match status" value="1"/>
</dbReference>
<dbReference type="PANTHER" id="PTHR24394">
    <property type="entry name" value="ZINC FINGER PROTEIN"/>
    <property type="match status" value="1"/>
</dbReference>
<evidence type="ECO:0000256" key="8">
    <source>
        <dbReference type="SAM" id="MobiDB-lite"/>
    </source>
</evidence>
<protein>
    <recommendedName>
        <fullName evidence="9">C2H2-type domain-containing protein</fullName>
    </recommendedName>
</protein>
<feature type="region of interest" description="Disordered" evidence="8">
    <location>
        <begin position="161"/>
        <end position="197"/>
    </location>
</feature>
<keyword evidence="6" id="KW-0539">Nucleus</keyword>
<evidence type="ECO:0000256" key="5">
    <source>
        <dbReference type="ARBA" id="ARBA00022833"/>
    </source>
</evidence>
<dbReference type="Proteomes" id="UP000069940">
    <property type="component" value="Unassembled WGS sequence"/>
</dbReference>
<reference evidence="10" key="2">
    <citation type="submission" date="2025-05" db="UniProtKB">
        <authorList>
            <consortium name="EnsemblMetazoa"/>
        </authorList>
    </citation>
    <scope>IDENTIFICATION</scope>
    <source>
        <strain evidence="10">Foshan</strain>
    </source>
</reference>
<dbReference type="InterPro" id="IPR013087">
    <property type="entry name" value="Znf_C2H2_type"/>
</dbReference>
<evidence type="ECO:0000259" key="9">
    <source>
        <dbReference type="PROSITE" id="PS50157"/>
    </source>
</evidence>
<dbReference type="PROSITE" id="PS00028">
    <property type="entry name" value="ZINC_FINGER_C2H2_1"/>
    <property type="match status" value="4"/>
</dbReference>
<accession>A0ABM1Z3E0</accession>
<feature type="region of interest" description="Disordered" evidence="8">
    <location>
        <begin position="347"/>
        <end position="431"/>
    </location>
</feature>
<evidence type="ECO:0000256" key="4">
    <source>
        <dbReference type="ARBA" id="ARBA00022771"/>
    </source>
</evidence>
<keyword evidence="11" id="KW-1185">Reference proteome</keyword>
<feature type="domain" description="C2H2-type" evidence="9">
    <location>
        <begin position="495"/>
        <end position="522"/>
    </location>
</feature>
<evidence type="ECO:0000256" key="7">
    <source>
        <dbReference type="PROSITE-ProRule" id="PRU00042"/>
    </source>
</evidence>
<dbReference type="SMART" id="SM00355">
    <property type="entry name" value="ZnF_C2H2"/>
    <property type="match status" value="4"/>
</dbReference>
<feature type="compositionally biased region" description="Low complexity" evidence="8">
    <location>
        <begin position="351"/>
        <end position="364"/>
    </location>
</feature>
<feature type="domain" description="C2H2-type" evidence="9">
    <location>
        <begin position="466"/>
        <end position="493"/>
    </location>
</feature>
<reference evidence="11" key="1">
    <citation type="journal article" date="2015" name="Proc. Natl. Acad. Sci. U.S.A.">
        <title>Genome sequence of the Asian Tiger mosquito, Aedes albopictus, reveals insights into its biology, genetics, and evolution.</title>
        <authorList>
            <person name="Chen X.G."/>
            <person name="Jiang X."/>
            <person name="Gu J."/>
            <person name="Xu M."/>
            <person name="Wu Y."/>
            <person name="Deng Y."/>
            <person name="Zhang C."/>
            <person name="Bonizzoni M."/>
            <person name="Dermauw W."/>
            <person name="Vontas J."/>
            <person name="Armbruster P."/>
            <person name="Huang X."/>
            <person name="Yang Y."/>
            <person name="Zhang H."/>
            <person name="He W."/>
            <person name="Peng H."/>
            <person name="Liu Y."/>
            <person name="Wu K."/>
            <person name="Chen J."/>
            <person name="Lirakis M."/>
            <person name="Topalis P."/>
            <person name="Van Leeuwen T."/>
            <person name="Hall A.B."/>
            <person name="Jiang X."/>
            <person name="Thorpe C."/>
            <person name="Mueller R.L."/>
            <person name="Sun C."/>
            <person name="Waterhouse R.M."/>
            <person name="Yan G."/>
            <person name="Tu Z.J."/>
            <person name="Fang X."/>
            <person name="James A.A."/>
        </authorList>
    </citation>
    <scope>NUCLEOTIDE SEQUENCE [LARGE SCALE GENOMIC DNA]</scope>
    <source>
        <strain evidence="11">Foshan</strain>
    </source>
</reference>
<dbReference type="RefSeq" id="XP_019554716.2">
    <property type="nucleotide sequence ID" value="XM_019699171.3"/>
</dbReference>
<keyword evidence="4 7" id="KW-0863">Zinc-finger</keyword>
<organism evidence="10 11">
    <name type="scientific">Aedes albopictus</name>
    <name type="common">Asian tiger mosquito</name>
    <name type="synonym">Stegomyia albopicta</name>
    <dbReference type="NCBI Taxonomy" id="7160"/>
    <lineage>
        <taxon>Eukaryota</taxon>
        <taxon>Metazoa</taxon>
        <taxon>Ecdysozoa</taxon>
        <taxon>Arthropoda</taxon>
        <taxon>Hexapoda</taxon>
        <taxon>Insecta</taxon>
        <taxon>Pterygota</taxon>
        <taxon>Neoptera</taxon>
        <taxon>Endopterygota</taxon>
        <taxon>Diptera</taxon>
        <taxon>Nematocera</taxon>
        <taxon>Culicoidea</taxon>
        <taxon>Culicidae</taxon>
        <taxon>Culicinae</taxon>
        <taxon>Aedini</taxon>
        <taxon>Aedes</taxon>
        <taxon>Stegomyia</taxon>
    </lineage>
</organism>
<feature type="region of interest" description="Disordered" evidence="8">
    <location>
        <begin position="28"/>
        <end position="64"/>
    </location>
</feature>
<feature type="domain" description="C2H2-type" evidence="9">
    <location>
        <begin position="438"/>
        <end position="466"/>
    </location>
</feature>
<name>A0ABM1Z3E0_AEDAL</name>
<dbReference type="SUPFAM" id="SSF57667">
    <property type="entry name" value="beta-beta-alpha zinc fingers"/>
    <property type="match status" value="2"/>
</dbReference>
<evidence type="ECO:0000313" key="11">
    <source>
        <dbReference type="Proteomes" id="UP000069940"/>
    </source>
</evidence>
<keyword evidence="2" id="KW-0479">Metal-binding</keyword>
<feature type="region of interest" description="Disordered" evidence="8">
    <location>
        <begin position="542"/>
        <end position="561"/>
    </location>
</feature>
<dbReference type="EnsemblMetazoa" id="AALFPA23_014665.R21301">
    <property type="protein sequence ID" value="AALFPA23_014665.P21301"/>
    <property type="gene ID" value="AALFPA23_014665"/>
</dbReference>
<keyword evidence="3" id="KW-0677">Repeat</keyword>
<dbReference type="Pfam" id="PF00096">
    <property type="entry name" value="zf-C2H2"/>
    <property type="match status" value="3"/>
</dbReference>
<feature type="domain" description="C2H2-type" evidence="9">
    <location>
        <begin position="523"/>
        <end position="550"/>
    </location>
</feature>
<comment type="subcellular location">
    <subcellularLocation>
        <location evidence="1">Nucleus</location>
    </subcellularLocation>
</comment>
<dbReference type="GeneID" id="109424084"/>
<evidence type="ECO:0000256" key="2">
    <source>
        <dbReference type="ARBA" id="ARBA00022723"/>
    </source>
</evidence>
<evidence type="ECO:0000256" key="3">
    <source>
        <dbReference type="ARBA" id="ARBA00022737"/>
    </source>
</evidence>
<feature type="compositionally biased region" description="Basic residues" evidence="8">
    <location>
        <begin position="365"/>
        <end position="378"/>
    </location>
</feature>